<dbReference type="Proteomes" id="UP000008141">
    <property type="component" value="Unassembled WGS sequence"/>
</dbReference>
<dbReference type="eggNOG" id="ENOG502RXFE">
    <property type="taxonomic scope" value="Eukaryota"/>
</dbReference>
<dbReference type="PANTHER" id="PTHR36372">
    <property type="entry name" value="EXPRESSED PROTEIN"/>
    <property type="match status" value="1"/>
</dbReference>
<dbReference type="OrthoDB" id="1839884at2759"/>
<dbReference type="InParanoid" id="E1Z7D2"/>
<sequence length="163" mass="18775">MQAGDRFLSDGEYNTMWSSLQQQENHVCTRQCEFKQVFGNMFYCVTSGQAHVCDQNCNQRIFYDNHHDICRLSRRTFPRTEAPMADMARKRSSEEVAQQMVKRTHSADWQHQQALRQQALQQQQAMAAAAAQQQQQQQQQFLGSGGPWGQPPLQPAAPQRWGC</sequence>
<dbReference type="GeneID" id="17357329"/>
<evidence type="ECO:0000313" key="3">
    <source>
        <dbReference type="Proteomes" id="UP000008141"/>
    </source>
</evidence>
<name>E1Z7D2_CHLVA</name>
<feature type="region of interest" description="Disordered" evidence="1">
    <location>
        <begin position="131"/>
        <end position="163"/>
    </location>
</feature>
<protein>
    <submittedName>
        <fullName evidence="2">Uncharacterized protein</fullName>
    </submittedName>
</protein>
<dbReference type="KEGG" id="cvr:CHLNCDRAFT_141939"/>
<feature type="compositionally biased region" description="Low complexity" evidence="1">
    <location>
        <begin position="131"/>
        <end position="140"/>
    </location>
</feature>
<proteinExistence type="predicted"/>
<keyword evidence="3" id="KW-1185">Reference proteome</keyword>
<reference evidence="2 3" key="1">
    <citation type="journal article" date="2010" name="Plant Cell">
        <title>The Chlorella variabilis NC64A genome reveals adaptation to photosymbiosis, coevolution with viruses, and cryptic sex.</title>
        <authorList>
            <person name="Blanc G."/>
            <person name="Duncan G."/>
            <person name="Agarkova I."/>
            <person name="Borodovsky M."/>
            <person name="Gurnon J."/>
            <person name="Kuo A."/>
            <person name="Lindquist E."/>
            <person name="Lucas S."/>
            <person name="Pangilinan J."/>
            <person name="Polle J."/>
            <person name="Salamov A."/>
            <person name="Terry A."/>
            <person name="Yamada T."/>
            <person name="Dunigan D.D."/>
            <person name="Grigoriev I.V."/>
            <person name="Claverie J.M."/>
            <person name="Van Etten J.L."/>
        </authorList>
    </citation>
    <scope>NUCLEOTIDE SEQUENCE [LARGE SCALE GENOMIC DNA]</scope>
    <source>
        <strain evidence="2 3">NC64A</strain>
    </source>
</reference>
<organism evidence="3">
    <name type="scientific">Chlorella variabilis</name>
    <name type="common">Green alga</name>
    <dbReference type="NCBI Taxonomy" id="554065"/>
    <lineage>
        <taxon>Eukaryota</taxon>
        <taxon>Viridiplantae</taxon>
        <taxon>Chlorophyta</taxon>
        <taxon>core chlorophytes</taxon>
        <taxon>Trebouxiophyceae</taxon>
        <taxon>Chlorellales</taxon>
        <taxon>Chlorellaceae</taxon>
        <taxon>Chlorella clade</taxon>
        <taxon>Chlorella</taxon>
    </lineage>
</organism>
<dbReference type="FunCoup" id="E1Z7D2">
    <property type="interactions" value="145"/>
</dbReference>
<dbReference type="EMBL" id="GL433838">
    <property type="protein sequence ID" value="EFN58151.1"/>
    <property type="molecule type" value="Genomic_DNA"/>
</dbReference>
<evidence type="ECO:0000256" key="1">
    <source>
        <dbReference type="SAM" id="MobiDB-lite"/>
    </source>
</evidence>
<accession>E1Z7D2</accession>
<dbReference type="RefSeq" id="XP_005850253.1">
    <property type="nucleotide sequence ID" value="XM_005850191.1"/>
</dbReference>
<evidence type="ECO:0000313" key="2">
    <source>
        <dbReference type="EMBL" id="EFN58151.1"/>
    </source>
</evidence>
<dbReference type="AlphaFoldDB" id="E1Z7D2"/>
<gene>
    <name evidence="2" type="ORF">CHLNCDRAFT_141939</name>
</gene>